<keyword evidence="1" id="KW-0540">Nuclease</keyword>
<protein>
    <submittedName>
        <fullName evidence="1">Endonuclease/exonuclease/phosphatase family protein</fullName>
    </submittedName>
</protein>
<keyword evidence="1" id="KW-0378">Hydrolase</keyword>
<proteinExistence type="predicted"/>
<keyword evidence="2" id="KW-1185">Reference proteome</keyword>
<organism evidence="1 2">
    <name type="scientific">Rhodococcus sacchari</name>
    <dbReference type="NCBI Taxonomy" id="2962047"/>
    <lineage>
        <taxon>Bacteria</taxon>
        <taxon>Bacillati</taxon>
        <taxon>Actinomycetota</taxon>
        <taxon>Actinomycetes</taxon>
        <taxon>Mycobacteriales</taxon>
        <taxon>Nocardiaceae</taxon>
        <taxon>Rhodococcus</taxon>
    </lineage>
</organism>
<evidence type="ECO:0000313" key="2">
    <source>
        <dbReference type="Proteomes" id="UP001156484"/>
    </source>
</evidence>
<reference evidence="1" key="1">
    <citation type="submission" date="2022-10" db="EMBL/GenBank/DDBJ databases">
        <title>Rhodococcus ferula Z13 complete genome.</title>
        <authorList>
            <person name="Long X."/>
            <person name="Zang M."/>
        </authorList>
    </citation>
    <scope>NUCLEOTIDE SEQUENCE</scope>
    <source>
        <strain evidence="1">Z13</strain>
    </source>
</reference>
<sequence length="322" mass="34567">MTIRRAVEGLALVAVATGALGVVVHYLGPESNKLILLSSFVPLLVVVGIAGTLVLAAIRAWRSALIGLLVVLAGVWTQLPLFVPSRPSFPDRVAGEPITVLQANIRLGEADAEGVVDLVRQHDADVVTVEELTDDAVVRLREAGIDELLPEQYLKPRPEGGGGTGIYSRFPLRNAEPLGRFAMENLVADLEVGDGRTVLLAVVHPMPPYPEPAWRWAAEMEKLGVLLRERASAGTPVIVSGDFNSTWSHTRYRSLLTDGFVDAADQTGAGLLLSYPADTVYPAMIGIDRIITRGATVDRPARVDIPGSDHHGLVASVTPWFE</sequence>
<keyword evidence="1" id="KW-0255">Endonuclease</keyword>
<accession>A0ACD4DIS6</accession>
<dbReference type="Proteomes" id="UP001156484">
    <property type="component" value="Chromosome"/>
</dbReference>
<gene>
    <name evidence="1" type="ORF">OED52_05135</name>
</gene>
<evidence type="ECO:0000313" key="1">
    <source>
        <dbReference type="EMBL" id="UYP19941.1"/>
    </source>
</evidence>
<name>A0ACD4DIS6_9NOCA</name>
<dbReference type="EMBL" id="CP107551">
    <property type="protein sequence ID" value="UYP19941.1"/>
    <property type="molecule type" value="Genomic_DNA"/>
</dbReference>